<reference evidence="15 16" key="1">
    <citation type="submission" date="2015-01" db="EMBL/GenBank/DDBJ databases">
        <title>The Genome Sequence of Ochroconis gallopava CBS43764.</title>
        <authorList>
            <consortium name="The Broad Institute Genomics Platform"/>
            <person name="Cuomo C."/>
            <person name="de Hoog S."/>
            <person name="Gorbushina A."/>
            <person name="Stielow B."/>
            <person name="Teixiera M."/>
            <person name="Abouelleil A."/>
            <person name="Chapman S.B."/>
            <person name="Priest M."/>
            <person name="Young S.K."/>
            <person name="Wortman J."/>
            <person name="Nusbaum C."/>
            <person name="Birren B."/>
        </authorList>
    </citation>
    <scope>NUCLEOTIDE SEQUENCE [LARGE SCALE GENOMIC DNA]</scope>
    <source>
        <strain evidence="15 16">CBS 43764</strain>
    </source>
</reference>
<dbReference type="VEuPathDB" id="FungiDB:PV09_07783"/>
<dbReference type="InterPro" id="IPR018163">
    <property type="entry name" value="Thr/Ala-tRNA-synth_IIc_edit"/>
</dbReference>
<dbReference type="Pfam" id="PF02272">
    <property type="entry name" value="DHHA1"/>
    <property type="match status" value="1"/>
</dbReference>
<dbReference type="HAMAP" id="MF_00036_B">
    <property type="entry name" value="Ala_tRNA_synth_B"/>
    <property type="match status" value="1"/>
</dbReference>
<comment type="catalytic activity">
    <reaction evidence="11 12">
        <text>tRNA(Ala) + L-alanine + ATP = L-alanyl-tRNA(Ala) + AMP + diphosphate</text>
        <dbReference type="Rhea" id="RHEA:12540"/>
        <dbReference type="Rhea" id="RHEA-COMP:9657"/>
        <dbReference type="Rhea" id="RHEA-COMP:9923"/>
        <dbReference type="ChEBI" id="CHEBI:30616"/>
        <dbReference type="ChEBI" id="CHEBI:33019"/>
        <dbReference type="ChEBI" id="CHEBI:57972"/>
        <dbReference type="ChEBI" id="CHEBI:78442"/>
        <dbReference type="ChEBI" id="CHEBI:78497"/>
        <dbReference type="ChEBI" id="CHEBI:456215"/>
        <dbReference type="EC" id="6.1.1.7"/>
    </reaction>
</comment>
<dbReference type="GO" id="GO:0000049">
    <property type="term" value="F:tRNA binding"/>
    <property type="evidence" value="ECO:0007669"/>
    <property type="project" value="UniProtKB-KW"/>
</dbReference>
<evidence type="ECO:0000256" key="11">
    <source>
        <dbReference type="ARBA" id="ARBA00048300"/>
    </source>
</evidence>
<dbReference type="InterPro" id="IPR018162">
    <property type="entry name" value="Ala-tRNA-ligase_IIc_anticod-bd"/>
</dbReference>
<comment type="domain">
    <text evidence="12">Consists of three domains; the N-terminal catalytic domain, the editing domain and the C-terminal C-Ala domain. The editing domain removes incorrectly charged amino acids, while the C-Ala domain, along with tRNA(Ala), serves as a bridge to cooperatively bring together the editing and aminoacylation centers thus stimulating deacylation of misacylated tRNAs.</text>
</comment>
<dbReference type="FunFam" id="2.40.30.130:FF:000004">
    <property type="entry name" value="Alanine--tRNA ligase"/>
    <property type="match status" value="1"/>
</dbReference>
<feature type="binding site" evidence="12">
    <location>
        <position position="765"/>
    </location>
    <ligand>
        <name>Zn(2+)</name>
        <dbReference type="ChEBI" id="CHEBI:29105"/>
    </ligand>
</feature>
<dbReference type="Pfam" id="PF01411">
    <property type="entry name" value="tRNA-synt_2c"/>
    <property type="match status" value="1"/>
</dbReference>
<dbReference type="PANTHER" id="PTHR11777:SF9">
    <property type="entry name" value="ALANINE--TRNA LIGASE, CYTOPLASMIC"/>
    <property type="match status" value="1"/>
</dbReference>
<dbReference type="SUPFAM" id="SSF55186">
    <property type="entry name" value="ThrRS/AlaRS common domain"/>
    <property type="match status" value="1"/>
</dbReference>
<dbReference type="OrthoDB" id="2423964at2759"/>
<proteinExistence type="inferred from homology"/>
<dbReference type="FunFam" id="3.30.980.10:FF:000004">
    <property type="entry name" value="Alanine--tRNA ligase, cytoplasmic"/>
    <property type="match status" value="1"/>
</dbReference>
<dbReference type="PROSITE" id="PS50860">
    <property type="entry name" value="AA_TRNA_LIGASE_II_ALA"/>
    <property type="match status" value="1"/>
</dbReference>
<dbReference type="GO" id="GO:0004813">
    <property type="term" value="F:alanine-tRNA ligase activity"/>
    <property type="evidence" value="ECO:0007669"/>
    <property type="project" value="UniProtKB-UniRule"/>
</dbReference>
<dbReference type="InterPro" id="IPR018165">
    <property type="entry name" value="Ala-tRNA-synth_IIc_core"/>
</dbReference>
<keyword evidence="6 12" id="KW-0862">Zinc</keyword>
<dbReference type="GO" id="GO:0005739">
    <property type="term" value="C:mitochondrion"/>
    <property type="evidence" value="ECO:0007669"/>
    <property type="project" value="UniProtKB-SubCell"/>
</dbReference>
<dbReference type="PRINTS" id="PR00980">
    <property type="entry name" value="TRNASYNTHALA"/>
</dbReference>
<comment type="subunit">
    <text evidence="12">Monomer.</text>
</comment>
<dbReference type="InterPro" id="IPR050058">
    <property type="entry name" value="Ala-tRNA_ligase"/>
</dbReference>
<dbReference type="Gene3D" id="2.40.30.130">
    <property type="match status" value="1"/>
</dbReference>
<dbReference type="InterPro" id="IPR012947">
    <property type="entry name" value="tRNA_SAD"/>
</dbReference>
<dbReference type="HOGENOM" id="CLU_004485_5_0_1"/>
<evidence type="ECO:0000259" key="14">
    <source>
        <dbReference type="PROSITE" id="PS50860"/>
    </source>
</evidence>
<keyword evidence="16" id="KW-1185">Reference proteome</keyword>
<feature type="domain" description="Alanyl-transfer RNA synthetases family profile" evidence="14">
    <location>
        <begin position="50"/>
        <end position="804"/>
    </location>
</feature>
<dbReference type="CDD" id="cd00673">
    <property type="entry name" value="AlaRS_core"/>
    <property type="match status" value="1"/>
</dbReference>
<evidence type="ECO:0000256" key="6">
    <source>
        <dbReference type="ARBA" id="ARBA00022833"/>
    </source>
</evidence>
<dbReference type="EMBL" id="KN847560">
    <property type="protein sequence ID" value="KIW00804.1"/>
    <property type="molecule type" value="Genomic_DNA"/>
</dbReference>
<evidence type="ECO:0000256" key="9">
    <source>
        <dbReference type="ARBA" id="ARBA00022917"/>
    </source>
</evidence>
<evidence type="ECO:0000256" key="7">
    <source>
        <dbReference type="ARBA" id="ARBA00022840"/>
    </source>
</evidence>
<dbReference type="Proteomes" id="UP000053259">
    <property type="component" value="Unassembled WGS sequence"/>
</dbReference>
<dbReference type="InParanoid" id="A0A0D2ANU8"/>
<comment type="cofactor">
    <cofactor evidence="12">
        <name>Zn(2+)</name>
        <dbReference type="ChEBI" id="CHEBI:29105"/>
    </cofactor>
    <text evidence="12">Binds 1 zinc ion per subunit.</text>
</comment>
<keyword evidence="12" id="KW-0496">Mitochondrion</keyword>
<gene>
    <name evidence="12" type="primary">ALA1</name>
    <name evidence="15" type="ORF">PV09_07783</name>
</gene>
<sequence length="998" mass="111742">MSHLLQRKSINTFRHAAGQFTSSPFRFTSHNFQFPFARCAYATMAVKQEWTANSVRKQFIDYFEQRGHTYVPSSPVVPLNDPTLLFTNAGMNQFKSIFLGTVDPNSNFAKLKRAVNTQKCIRAGGKHNDLDDVGKDSYHHTYFEMLGNWSFGDYFKKEAIAWSWELLTKVYGLEPDRLYVTYFEGDPSLGLEPDFEARDLWKAVGVAEDHILKGNAKDNFWEMGDQGPCGPCSEVHYDRIGGRNAASLVNQDDPDVLEIWNNVFIQYNREPDKSLRSLPNKHVDTGMGFERLLSILQNKRSNYDTDVFMPLFARIQELTGARPYSGKFGKDDSDGIDTAYRVLADHVRMTVIAISDGGFPENVGRGYVVRRVLRRAVRYARRYFKIEPGKFLGQIAETLIAQIGHIFPAVQEKQDEIIRTLNEEELAFGKTLDRGEVMFEKFAKQAEATGSKQLSGANVWLLYESYGFPDDLTQIMADERGLKIDPEEVKAAQERAREASKGQKTAAEATMKLDVHSLGDLEKAGVPRTDDKYKFGREDVRSQIKAIYSNKKFAQTTEGISKDQQVGLLLDKTSFYAEQGGQVGDSGRIVIDGEAELSVVDTQVFNGYVLHIGYMSYGKLSVGDTVICDYDELRRDRIRRNHTGTHTLNLSLREFLGNDVHQKGSLVAAEKLRFDFSHNAPVTDAQLEKIEKWIRNDIAKALPVYAKEVPLAEAREIEGVRAVFGETYPDPVRVVVLGVDVDEVLKDKKNPKWRDISIEFCGGTHTATTKDIDDLVVIEESGIAKGIRRIIAVTGRDAREVKAIADDIDEQISRLEKLNHGEERDVQFKSITETLNKANISALSKSKFKARLGLVGKAIVDAQKAATKEENKKVLDQITRFFKESPDKRTYIAKLEGLSPGSKAISEALKHTSTKMKDKAVYLFANDVATGKIMHGASVGDLLQKEKLLATEWTAVVSKVIGGKAGGKPAMSVGSGVHADKLDDGIEEARKYLEDLKI</sequence>
<evidence type="ECO:0000313" key="15">
    <source>
        <dbReference type="EMBL" id="KIW00804.1"/>
    </source>
</evidence>
<dbReference type="NCBIfam" id="TIGR00344">
    <property type="entry name" value="alaS"/>
    <property type="match status" value="1"/>
</dbReference>
<dbReference type="Gene3D" id="3.30.930.10">
    <property type="entry name" value="Bira Bifunctional Protein, Domain 2"/>
    <property type="match status" value="1"/>
</dbReference>
<evidence type="ECO:0000256" key="3">
    <source>
        <dbReference type="ARBA" id="ARBA00022598"/>
    </source>
</evidence>
<evidence type="ECO:0000256" key="4">
    <source>
        <dbReference type="ARBA" id="ARBA00022723"/>
    </source>
</evidence>
<dbReference type="Gene3D" id="3.10.310.40">
    <property type="match status" value="1"/>
</dbReference>
<evidence type="ECO:0000256" key="13">
    <source>
        <dbReference type="SAM" id="Coils"/>
    </source>
</evidence>
<keyword evidence="12" id="KW-0963">Cytoplasm</keyword>
<dbReference type="InterPro" id="IPR009000">
    <property type="entry name" value="Transl_B-barrel_sf"/>
</dbReference>
<evidence type="ECO:0000256" key="2">
    <source>
        <dbReference type="ARBA" id="ARBA00022555"/>
    </source>
</evidence>
<evidence type="ECO:0000256" key="8">
    <source>
        <dbReference type="ARBA" id="ARBA00022884"/>
    </source>
</evidence>
<dbReference type="InterPro" id="IPR018164">
    <property type="entry name" value="Ala-tRNA-synth_IIc_N"/>
</dbReference>
<evidence type="ECO:0000256" key="5">
    <source>
        <dbReference type="ARBA" id="ARBA00022741"/>
    </source>
</evidence>
<evidence type="ECO:0000313" key="16">
    <source>
        <dbReference type="Proteomes" id="UP000053259"/>
    </source>
</evidence>
<dbReference type="EC" id="6.1.1.7" evidence="12"/>
<dbReference type="GO" id="GO:0002161">
    <property type="term" value="F:aminoacyl-tRNA deacylase activity"/>
    <property type="evidence" value="ECO:0007669"/>
    <property type="project" value="TreeGrafter"/>
</dbReference>
<dbReference type="GO" id="GO:0008270">
    <property type="term" value="F:zinc ion binding"/>
    <property type="evidence" value="ECO:0007669"/>
    <property type="project" value="UniProtKB-UniRule"/>
</dbReference>
<keyword evidence="9 12" id="KW-0648">Protein biosynthesis</keyword>
<dbReference type="Pfam" id="PF26023">
    <property type="entry name" value="ALA1"/>
    <property type="match status" value="1"/>
</dbReference>
<feature type="coiled-coil region" evidence="13">
    <location>
        <begin position="798"/>
        <end position="825"/>
    </location>
</feature>
<dbReference type="RefSeq" id="XP_016210673.1">
    <property type="nucleotide sequence ID" value="XM_016361594.1"/>
</dbReference>
<dbReference type="SUPFAM" id="SSF101353">
    <property type="entry name" value="Putative anticodon-binding domain of alanyl-tRNA synthetase (AlaRS)"/>
    <property type="match status" value="1"/>
</dbReference>
<comment type="similarity">
    <text evidence="1">Belongs to the class-II aminoacyl-tRNA synthetase family. Alax-L subfamily.</text>
</comment>
<organism evidence="15 16">
    <name type="scientific">Verruconis gallopava</name>
    <dbReference type="NCBI Taxonomy" id="253628"/>
    <lineage>
        <taxon>Eukaryota</taxon>
        <taxon>Fungi</taxon>
        <taxon>Dikarya</taxon>
        <taxon>Ascomycota</taxon>
        <taxon>Pezizomycotina</taxon>
        <taxon>Dothideomycetes</taxon>
        <taxon>Pleosporomycetidae</taxon>
        <taxon>Venturiales</taxon>
        <taxon>Sympoventuriaceae</taxon>
        <taxon>Verruconis</taxon>
    </lineage>
</organism>
<accession>A0A0D2ANU8</accession>
<dbReference type="InterPro" id="IPR059090">
    <property type="entry name" value="ALA1_helical"/>
</dbReference>
<dbReference type="Gene3D" id="3.30.980.10">
    <property type="entry name" value="Threonyl-trna Synthetase, Chain A, domain 2"/>
    <property type="match status" value="1"/>
</dbReference>
<keyword evidence="5 12" id="KW-0547">Nucleotide-binding</keyword>
<dbReference type="InterPro" id="IPR045864">
    <property type="entry name" value="aa-tRNA-synth_II/BPL/LPL"/>
</dbReference>
<dbReference type="GeneID" id="27315756"/>
<dbReference type="InterPro" id="IPR002318">
    <property type="entry name" value="Ala-tRNA-lgiase_IIc"/>
</dbReference>
<keyword evidence="10 12" id="KW-0030">Aminoacyl-tRNA synthetase</keyword>
<name>A0A0D2ANU8_9PEZI</name>
<dbReference type="FunFam" id="3.30.930.10:FF:000011">
    <property type="entry name" value="Alanine--tRNA ligase, cytoplasmic"/>
    <property type="match status" value="1"/>
</dbReference>
<dbReference type="STRING" id="253628.A0A0D2ANU8"/>
<keyword evidence="4 12" id="KW-0479">Metal-binding</keyword>
<dbReference type="InterPro" id="IPR003156">
    <property type="entry name" value="DHHA1_dom"/>
</dbReference>
<dbReference type="Pfam" id="PF07973">
    <property type="entry name" value="tRNA_SAD"/>
    <property type="match status" value="1"/>
</dbReference>
<keyword evidence="13" id="KW-0175">Coiled coil</keyword>
<protein>
    <recommendedName>
        <fullName evidence="12">Alanine--tRNA ligase</fullName>
        <ecNumber evidence="12">6.1.1.7</ecNumber>
    </recommendedName>
    <alternativeName>
        <fullName evidence="12">Alanyl-tRNA synthetase</fullName>
        <shortName evidence="12">AlaRS</shortName>
    </alternativeName>
</protein>
<feature type="binding site" evidence="12">
    <location>
        <position position="761"/>
    </location>
    <ligand>
        <name>Zn(2+)</name>
        <dbReference type="ChEBI" id="CHEBI:29105"/>
    </ligand>
</feature>
<dbReference type="AlphaFoldDB" id="A0A0D2ANU8"/>
<evidence type="ECO:0000256" key="12">
    <source>
        <dbReference type="HAMAP-Rule" id="MF_03133"/>
    </source>
</evidence>
<evidence type="ECO:0000256" key="10">
    <source>
        <dbReference type="ARBA" id="ARBA00023146"/>
    </source>
</evidence>
<keyword evidence="7 12" id="KW-0067">ATP-binding</keyword>
<keyword evidence="3 12" id="KW-0436">Ligase</keyword>
<comment type="subcellular location">
    <subcellularLocation>
        <location evidence="12">Mitochondrion</location>
    </subcellularLocation>
    <subcellularLocation>
        <location evidence="12">Cytoplasm</location>
    </subcellularLocation>
</comment>
<comment type="function">
    <text evidence="12">Catalyzes the attachment of alanine to tRNA(Ala) in a two-step reaction: alanine is first activated by ATP to form Ala-AMP and then transferred to the acceptor end of tRNA(Ala). Also edits incorrectly charged tRNA(Ala) via its editing domain.</text>
</comment>
<evidence type="ECO:0000256" key="1">
    <source>
        <dbReference type="ARBA" id="ARBA00008429"/>
    </source>
</evidence>
<dbReference type="InterPro" id="IPR023033">
    <property type="entry name" value="Ala_tRNA_ligase_euk/bac"/>
</dbReference>
<keyword evidence="8 12" id="KW-0694">RNA-binding</keyword>
<keyword evidence="2 12" id="KW-0820">tRNA-binding</keyword>
<dbReference type="GO" id="GO:0070143">
    <property type="term" value="P:mitochondrial alanyl-tRNA aminoacylation"/>
    <property type="evidence" value="ECO:0007669"/>
    <property type="project" value="UniProtKB-UniRule"/>
</dbReference>
<dbReference type="FunCoup" id="A0A0D2ANU8">
    <property type="interactions" value="978"/>
</dbReference>
<feature type="binding site" evidence="12">
    <location>
        <position position="646"/>
    </location>
    <ligand>
        <name>Zn(2+)</name>
        <dbReference type="ChEBI" id="CHEBI:29105"/>
    </ligand>
</feature>
<dbReference type="PANTHER" id="PTHR11777">
    <property type="entry name" value="ALANYL-TRNA SYNTHETASE"/>
    <property type="match status" value="1"/>
</dbReference>
<dbReference type="SUPFAM" id="SSF55681">
    <property type="entry name" value="Class II aaRS and biotin synthetases"/>
    <property type="match status" value="1"/>
</dbReference>
<dbReference type="GO" id="GO:0005524">
    <property type="term" value="F:ATP binding"/>
    <property type="evidence" value="ECO:0007669"/>
    <property type="project" value="UniProtKB-UniRule"/>
</dbReference>
<dbReference type="SUPFAM" id="SSF50447">
    <property type="entry name" value="Translation proteins"/>
    <property type="match status" value="1"/>
</dbReference>
<feature type="binding site" evidence="12">
    <location>
        <position position="642"/>
    </location>
    <ligand>
        <name>Zn(2+)</name>
        <dbReference type="ChEBI" id="CHEBI:29105"/>
    </ligand>
</feature>
<dbReference type="SMART" id="SM00863">
    <property type="entry name" value="tRNA_SAD"/>
    <property type="match status" value="1"/>
</dbReference>